<feature type="domain" description="FAD dependent oxidoreductase" evidence="7">
    <location>
        <begin position="6"/>
        <end position="326"/>
    </location>
</feature>
<evidence type="ECO:0000256" key="1">
    <source>
        <dbReference type="ARBA" id="ARBA00001974"/>
    </source>
</evidence>
<dbReference type="InterPro" id="IPR006181">
    <property type="entry name" value="D-amino_acid_oxidase_CS"/>
</dbReference>
<feature type="binding site" evidence="6">
    <location>
        <begin position="309"/>
        <end position="314"/>
    </location>
    <ligand>
        <name>FAD</name>
        <dbReference type="ChEBI" id="CHEBI:57692"/>
    </ligand>
</feature>
<keyword evidence="9" id="KW-1185">Reference proteome</keyword>
<dbReference type="PIRSF" id="PIRSF000189">
    <property type="entry name" value="D-aa_oxidase"/>
    <property type="match status" value="1"/>
</dbReference>
<evidence type="ECO:0000256" key="3">
    <source>
        <dbReference type="ARBA" id="ARBA00022630"/>
    </source>
</evidence>
<dbReference type="Gene3D" id="3.30.9.10">
    <property type="entry name" value="D-Amino Acid Oxidase, subunit A, domain 2"/>
    <property type="match status" value="1"/>
</dbReference>
<evidence type="ECO:0000313" key="9">
    <source>
        <dbReference type="Proteomes" id="UP000410492"/>
    </source>
</evidence>
<dbReference type="GO" id="GO:0019478">
    <property type="term" value="P:D-amino acid catabolic process"/>
    <property type="evidence" value="ECO:0007669"/>
    <property type="project" value="TreeGrafter"/>
</dbReference>
<accession>A0A653DCS1</accession>
<keyword evidence="5" id="KW-0560">Oxidoreductase</keyword>
<keyword evidence="4 6" id="KW-0274">FAD</keyword>
<evidence type="ECO:0000313" key="8">
    <source>
        <dbReference type="EMBL" id="VEN57157.1"/>
    </source>
</evidence>
<dbReference type="PANTHER" id="PTHR11530">
    <property type="entry name" value="D-AMINO ACID OXIDASE"/>
    <property type="match status" value="1"/>
</dbReference>
<feature type="binding site" evidence="6">
    <location>
        <begin position="48"/>
        <end position="50"/>
    </location>
    <ligand>
        <name>FAD</name>
        <dbReference type="ChEBI" id="CHEBI:57692"/>
    </ligand>
</feature>
<sequence>MSELNIAVLGGGVVGLTTAIELQKLYRNANIDLIASGFQSDTTSSVAAGLFRPGTSFCGPNEEITRRWINDAYRYWDDLRNTSEGALAGVTEVSGYIFSSKYPNIVRNHYLENLVPVYRPATEKELKLCPGNWKYGSFFTTIVTTCDYYLPWATKKFLEKGGKIQKHHIKDIASISTGYDVIVNCTGLGAKWLCNDNKLVPIRGQVIKVEAPWIRTFFYGDNDTYIIPGFNSVTLGGCRQYESYDDNVNKYDSLSIRERCEALVPNLKSAKTIKELVGLRPHRSPVRVEKEVRHCNGQKIKIVHNYGHGGYGVTTAPGTALYACELVRESLAGNSKL</sequence>
<dbReference type="Pfam" id="PF01266">
    <property type="entry name" value="DAO"/>
    <property type="match status" value="1"/>
</dbReference>
<keyword evidence="3" id="KW-0285">Flavoprotein</keyword>
<dbReference type="InterPro" id="IPR023209">
    <property type="entry name" value="DAO"/>
</dbReference>
<name>A0A653DCS1_CALMS</name>
<evidence type="ECO:0000256" key="5">
    <source>
        <dbReference type="ARBA" id="ARBA00023002"/>
    </source>
</evidence>
<dbReference type="PROSITE" id="PS00677">
    <property type="entry name" value="DAO"/>
    <property type="match status" value="1"/>
</dbReference>
<evidence type="ECO:0000256" key="6">
    <source>
        <dbReference type="PIRSR" id="PIRSR000189-1"/>
    </source>
</evidence>
<protein>
    <recommendedName>
        <fullName evidence="7">FAD dependent oxidoreductase domain-containing protein</fullName>
    </recommendedName>
</protein>
<feature type="binding site" evidence="6">
    <location>
        <position position="280"/>
    </location>
    <ligand>
        <name>D-dopa</name>
        <dbReference type="ChEBI" id="CHEBI:149689"/>
    </ligand>
</feature>
<dbReference type="GO" id="GO:0003884">
    <property type="term" value="F:D-amino-acid oxidase activity"/>
    <property type="evidence" value="ECO:0007669"/>
    <property type="project" value="InterPro"/>
</dbReference>
<feature type="binding site" evidence="6">
    <location>
        <begin position="43"/>
        <end position="44"/>
    </location>
    <ligand>
        <name>FAD</name>
        <dbReference type="ChEBI" id="CHEBI:57692"/>
    </ligand>
</feature>
<dbReference type="EMBL" id="CAACVG010010991">
    <property type="protein sequence ID" value="VEN57157.1"/>
    <property type="molecule type" value="Genomic_DNA"/>
</dbReference>
<dbReference type="InterPro" id="IPR006076">
    <property type="entry name" value="FAD-dep_OxRdtase"/>
</dbReference>
<gene>
    <name evidence="8" type="ORF">CALMAC_LOCUS15841</name>
</gene>
<evidence type="ECO:0000256" key="2">
    <source>
        <dbReference type="ARBA" id="ARBA00006730"/>
    </source>
</evidence>
<feature type="binding site" evidence="6">
    <location>
        <position position="310"/>
    </location>
    <ligand>
        <name>D-dopa</name>
        <dbReference type="ChEBI" id="CHEBI:149689"/>
    </ligand>
</feature>
<dbReference type="GO" id="GO:0005737">
    <property type="term" value="C:cytoplasm"/>
    <property type="evidence" value="ECO:0007669"/>
    <property type="project" value="TreeGrafter"/>
</dbReference>
<feature type="binding site" evidence="6">
    <location>
        <position position="186"/>
    </location>
    <ligand>
        <name>FAD</name>
        <dbReference type="ChEBI" id="CHEBI:57692"/>
    </ligand>
</feature>
<reference evidence="8 9" key="1">
    <citation type="submission" date="2019-01" db="EMBL/GenBank/DDBJ databases">
        <authorList>
            <person name="Sayadi A."/>
        </authorList>
    </citation>
    <scope>NUCLEOTIDE SEQUENCE [LARGE SCALE GENOMIC DNA]</scope>
</reference>
<feature type="binding site" evidence="6">
    <location>
        <position position="225"/>
    </location>
    <ligand>
        <name>D-dopa</name>
        <dbReference type="ChEBI" id="CHEBI:149689"/>
    </ligand>
</feature>
<dbReference type="AlphaFoldDB" id="A0A653DCS1"/>
<dbReference type="OrthoDB" id="2015447at2759"/>
<organism evidence="8 9">
    <name type="scientific">Callosobruchus maculatus</name>
    <name type="common">Southern cowpea weevil</name>
    <name type="synonym">Pulse bruchid</name>
    <dbReference type="NCBI Taxonomy" id="64391"/>
    <lineage>
        <taxon>Eukaryota</taxon>
        <taxon>Metazoa</taxon>
        <taxon>Ecdysozoa</taxon>
        <taxon>Arthropoda</taxon>
        <taxon>Hexapoda</taxon>
        <taxon>Insecta</taxon>
        <taxon>Pterygota</taxon>
        <taxon>Neoptera</taxon>
        <taxon>Endopterygota</taxon>
        <taxon>Coleoptera</taxon>
        <taxon>Polyphaga</taxon>
        <taxon>Cucujiformia</taxon>
        <taxon>Chrysomeloidea</taxon>
        <taxon>Chrysomelidae</taxon>
        <taxon>Bruchinae</taxon>
        <taxon>Bruchini</taxon>
        <taxon>Callosobruchus</taxon>
    </lineage>
</organism>
<dbReference type="Proteomes" id="UP000410492">
    <property type="component" value="Unassembled WGS sequence"/>
</dbReference>
<dbReference type="GO" id="GO:0071949">
    <property type="term" value="F:FAD binding"/>
    <property type="evidence" value="ECO:0007669"/>
    <property type="project" value="InterPro"/>
</dbReference>
<dbReference type="PANTHER" id="PTHR11530:SF17">
    <property type="entry name" value="RE49860P"/>
    <property type="match status" value="1"/>
</dbReference>
<dbReference type="SUPFAM" id="SSF51971">
    <property type="entry name" value="Nucleotide-binding domain"/>
    <property type="match status" value="1"/>
</dbReference>
<evidence type="ECO:0000259" key="7">
    <source>
        <dbReference type="Pfam" id="PF01266"/>
    </source>
</evidence>
<evidence type="ECO:0000256" key="4">
    <source>
        <dbReference type="ARBA" id="ARBA00022827"/>
    </source>
</evidence>
<dbReference type="Gene3D" id="3.40.50.720">
    <property type="entry name" value="NAD(P)-binding Rossmann-like Domain"/>
    <property type="match status" value="1"/>
</dbReference>
<proteinExistence type="inferred from homology"/>
<comment type="similarity">
    <text evidence="2">Belongs to the DAMOX/DASOX family.</text>
</comment>
<comment type="cofactor">
    <cofactor evidence="1 6">
        <name>FAD</name>
        <dbReference type="ChEBI" id="CHEBI:57692"/>
    </cofactor>
</comment>